<dbReference type="GO" id="GO:0008270">
    <property type="term" value="F:zinc ion binding"/>
    <property type="evidence" value="ECO:0007669"/>
    <property type="project" value="UniProtKB-KW"/>
</dbReference>
<dbReference type="AlphaFoldDB" id="A0A8S1LZX2"/>
<dbReference type="EMBL" id="CAJJDM010000050">
    <property type="protein sequence ID" value="CAD8073027.1"/>
    <property type="molecule type" value="Genomic_DNA"/>
</dbReference>
<keyword evidence="3" id="KW-0862">Zinc</keyword>
<evidence type="ECO:0000256" key="2">
    <source>
        <dbReference type="ARBA" id="ARBA00022771"/>
    </source>
</evidence>
<dbReference type="InterPro" id="IPR052788">
    <property type="entry name" value="RING-type_E3_ligase_ATL"/>
</dbReference>
<proteinExistence type="predicted"/>
<keyword evidence="5" id="KW-1133">Transmembrane helix</keyword>
<sequence>MQNLEKLLIAAPKQYRFYLILHHSLNLIHEVCFCLYYLDNLINGRLPFTLAWFRCSYLFLIFILSLGASILQVLIIPQLITLNQQSRRDFINAFKLLLKQKLISYMTKTQQIISFLQIFGLGLMIWDIFINQIEEIQDVINFIRYSISISLIKYFVIEYLLDKNLQKSILQMEQNQIIKVYQLNEKSEKIKEVCPICYDSFKSKDFIAQYLCLGNHEFHKECLMKWLQMPYNKRKICPYCKQQPLNQTKDFL</sequence>
<feature type="transmembrane region" description="Helical" evidence="5">
    <location>
        <begin position="142"/>
        <end position="161"/>
    </location>
</feature>
<feature type="transmembrane region" description="Helical" evidence="5">
    <location>
        <begin position="58"/>
        <end position="80"/>
    </location>
</feature>
<reference evidence="7" key="1">
    <citation type="submission" date="2021-01" db="EMBL/GenBank/DDBJ databases">
        <authorList>
            <consortium name="Genoscope - CEA"/>
            <person name="William W."/>
        </authorList>
    </citation>
    <scope>NUCLEOTIDE SEQUENCE</scope>
</reference>
<dbReference type="InterPro" id="IPR001841">
    <property type="entry name" value="Znf_RING"/>
</dbReference>
<dbReference type="OMA" id="FTLAWFR"/>
<keyword evidence="2 4" id="KW-0863">Zinc-finger</keyword>
<evidence type="ECO:0000313" key="8">
    <source>
        <dbReference type="Proteomes" id="UP000688137"/>
    </source>
</evidence>
<dbReference type="PANTHER" id="PTHR45798:SF97">
    <property type="entry name" value="ALCOHOL-SENSITIVE RING FINGER PROTEIN 1"/>
    <property type="match status" value="1"/>
</dbReference>
<comment type="caution">
    <text evidence="7">The sequence shown here is derived from an EMBL/GenBank/DDBJ whole genome shotgun (WGS) entry which is preliminary data.</text>
</comment>
<keyword evidence="8" id="KW-1185">Reference proteome</keyword>
<dbReference type="PROSITE" id="PS50089">
    <property type="entry name" value="ZF_RING_2"/>
    <property type="match status" value="1"/>
</dbReference>
<keyword evidence="5" id="KW-0812">Transmembrane</keyword>
<feature type="transmembrane region" description="Helical" evidence="5">
    <location>
        <begin position="112"/>
        <end position="130"/>
    </location>
</feature>
<evidence type="ECO:0000256" key="5">
    <source>
        <dbReference type="SAM" id="Phobius"/>
    </source>
</evidence>
<keyword evidence="1" id="KW-0479">Metal-binding</keyword>
<evidence type="ECO:0000256" key="1">
    <source>
        <dbReference type="ARBA" id="ARBA00022723"/>
    </source>
</evidence>
<name>A0A8S1LZX2_PARPR</name>
<evidence type="ECO:0000259" key="6">
    <source>
        <dbReference type="PROSITE" id="PS50089"/>
    </source>
</evidence>
<dbReference type="PANTHER" id="PTHR45798">
    <property type="entry name" value="RING-H2 FINGER PROTEIN ATL61-RELATED-RELATED"/>
    <property type="match status" value="1"/>
</dbReference>
<evidence type="ECO:0000256" key="4">
    <source>
        <dbReference type="PROSITE-ProRule" id="PRU00175"/>
    </source>
</evidence>
<dbReference type="Proteomes" id="UP000688137">
    <property type="component" value="Unassembled WGS sequence"/>
</dbReference>
<evidence type="ECO:0000256" key="3">
    <source>
        <dbReference type="ARBA" id="ARBA00022833"/>
    </source>
</evidence>
<organism evidence="7 8">
    <name type="scientific">Paramecium primaurelia</name>
    <dbReference type="NCBI Taxonomy" id="5886"/>
    <lineage>
        <taxon>Eukaryota</taxon>
        <taxon>Sar</taxon>
        <taxon>Alveolata</taxon>
        <taxon>Ciliophora</taxon>
        <taxon>Intramacronucleata</taxon>
        <taxon>Oligohymenophorea</taxon>
        <taxon>Peniculida</taxon>
        <taxon>Parameciidae</taxon>
        <taxon>Paramecium</taxon>
    </lineage>
</organism>
<evidence type="ECO:0000313" key="7">
    <source>
        <dbReference type="EMBL" id="CAD8073027.1"/>
    </source>
</evidence>
<protein>
    <recommendedName>
        <fullName evidence="6">RING-type domain-containing protein</fullName>
    </recommendedName>
</protein>
<accession>A0A8S1LZX2</accession>
<keyword evidence="5" id="KW-0472">Membrane</keyword>
<feature type="domain" description="RING-type" evidence="6">
    <location>
        <begin position="194"/>
        <end position="241"/>
    </location>
</feature>
<feature type="transmembrane region" description="Helical" evidence="5">
    <location>
        <begin position="20"/>
        <end position="38"/>
    </location>
</feature>
<gene>
    <name evidence="7" type="ORF">PPRIM_AZ9-3.1.T0500170</name>
</gene>
<dbReference type="Pfam" id="PF13639">
    <property type="entry name" value="zf-RING_2"/>
    <property type="match status" value="1"/>
</dbReference>